<sequence length="83" mass="9426">MKSLKVRKIGNIVGIILPKELGLPKGDILSYMKEGTTLIIDTKEVMREQDRKEIEKAFTDFSKGLVVSESEMKDTFSKYGWGE</sequence>
<name>A0A2S7RTG9_ENTMU</name>
<evidence type="ECO:0000313" key="1">
    <source>
        <dbReference type="EMBL" id="PQF22979.1"/>
    </source>
</evidence>
<comment type="caution">
    <text evidence="1">The sequence shown here is derived from an EMBL/GenBank/DDBJ whole genome shotgun (WGS) entry which is preliminary data.</text>
</comment>
<proteinExistence type="predicted"/>
<protein>
    <submittedName>
        <fullName evidence="1">AbrB family transcriptional regulator</fullName>
    </submittedName>
</protein>
<dbReference type="RefSeq" id="WP_104871921.1">
    <property type="nucleotide sequence ID" value="NZ_PUAP01000027.1"/>
</dbReference>
<organism evidence="1 2">
    <name type="scientific">Enterococcus mundtii</name>
    <dbReference type="NCBI Taxonomy" id="53346"/>
    <lineage>
        <taxon>Bacteria</taxon>
        <taxon>Bacillati</taxon>
        <taxon>Bacillota</taxon>
        <taxon>Bacilli</taxon>
        <taxon>Lactobacillales</taxon>
        <taxon>Enterococcaceae</taxon>
        <taxon>Enterococcus</taxon>
    </lineage>
</organism>
<dbReference type="Proteomes" id="UP000237934">
    <property type="component" value="Unassembled WGS sequence"/>
</dbReference>
<accession>A0A2S7RTG9</accession>
<evidence type="ECO:0000313" key="2">
    <source>
        <dbReference type="Proteomes" id="UP000237934"/>
    </source>
</evidence>
<gene>
    <name evidence="1" type="ORF">CUS89_09445</name>
</gene>
<dbReference type="AlphaFoldDB" id="A0A2S7RTG9"/>
<dbReference type="EMBL" id="PUAP01000027">
    <property type="protein sequence ID" value="PQF22979.1"/>
    <property type="molecule type" value="Genomic_DNA"/>
</dbReference>
<reference evidence="1 2" key="1">
    <citation type="journal article" date="2018" name="Pathog. Dis.">
        <title>Whole-genome sequencing based characterization of antimicrobial resistance in Enterococcus.</title>
        <authorList>
            <person name="Tyson G."/>
        </authorList>
    </citation>
    <scope>NUCLEOTIDE SEQUENCE [LARGE SCALE GENOMIC DNA]</scope>
    <source>
        <strain evidence="1 2">CVM N55263</strain>
    </source>
</reference>